<organism evidence="2 3">
    <name type="scientific">Candidatus Alistipes intestinigallinarum</name>
    <dbReference type="NCBI Taxonomy" id="2838440"/>
    <lineage>
        <taxon>Bacteria</taxon>
        <taxon>Pseudomonadati</taxon>
        <taxon>Bacteroidota</taxon>
        <taxon>Bacteroidia</taxon>
        <taxon>Bacteroidales</taxon>
        <taxon>Rikenellaceae</taxon>
        <taxon>Alistipes</taxon>
    </lineage>
</organism>
<reference evidence="2" key="1">
    <citation type="journal article" date="2021" name="PeerJ">
        <title>Extensive microbial diversity within the chicken gut microbiome revealed by metagenomics and culture.</title>
        <authorList>
            <person name="Gilroy R."/>
            <person name="Ravi A."/>
            <person name="Getino M."/>
            <person name="Pursley I."/>
            <person name="Horton D.L."/>
            <person name="Alikhan N.F."/>
            <person name="Baker D."/>
            <person name="Gharbi K."/>
            <person name="Hall N."/>
            <person name="Watson M."/>
            <person name="Adriaenssens E.M."/>
            <person name="Foster-Nyarko E."/>
            <person name="Jarju S."/>
            <person name="Secka A."/>
            <person name="Antonio M."/>
            <person name="Oren A."/>
            <person name="Chaudhuri R.R."/>
            <person name="La Ragione R."/>
            <person name="Hildebrand F."/>
            <person name="Pallen M.J."/>
        </authorList>
    </citation>
    <scope>NUCLEOTIDE SEQUENCE</scope>
    <source>
        <strain evidence="2">5134</strain>
    </source>
</reference>
<feature type="domain" description="SusE outer membrane protein" evidence="1">
    <location>
        <begin position="153"/>
        <end position="243"/>
    </location>
</feature>
<accession>A0A9D1Z180</accession>
<proteinExistence type="predicted"/>
<evidence type="ECO:0000313" key="3">
    <source>
        <dbReference type="Proteomes" id="UP000886844"/>
    </source>
</evidence>
<evidence type="ECO:0000259" key="1">
    <source>
        <dbReference type="Pfam" id="PF14292"/>
    </source>
</evidence>
<reference evidence="2" key="2">
    <citation type="submission" date="2021-04" db="EMBL/GenBank/DDBJ databases">
        <authorList>
            <person name="Gilroy R."/>
        </authorList>
    </citation>
    <scope>NUCLEOTIDE SEQUENCE</scope>
    <source>
        <strain evidence="2">5134</strain>
    </source>
</reference>
<gene>
    <name evidence="2" type="ORF">H9828_08965</name>
</gene>
<comment type="caution">
    <text evidence="2">The sequence shown here is derived from an EMBL/GenBank/DDBJ whole genome shotgun (WGS) entry which is preliminary data.</text>
</comment>
<dbReference type="EMBL" id="DXDA01000068">
    <property type="protein sequence ID" value="HIY69532.1"/>
    <property type="molecule type" value="Genomic_DNA"/>
</dbReference>
<dbReference type="Pfam" id="PF14292">
    <property type="entry name" value="SusE"/>
    <property type="match status" value="2"/>
</dbReference>
<dbReference type="Proteomes" id="UP000886844">
    <property type="component" value="Unassembled WGS sequence"/>
</dbReference>
<name>A0A9D1Z180_9BACT</name>
<evidence type="ECO:0000313" key="2">
    <source>
        <dbReference type="EMBL" id="HIY69532.1"/>
    </source>
</evidence>
<sequence length="528" mass="59317">MTLHKKLLYLFAATAMLASCSSDKTDSEAGPANVQKLETPKNGLSVSMLLLNPAEFEGLRFEWQPAAGNVSYELAFDKSGGDFSAPVASFETTENNYTLQLEEIQALFNENVDEAGETAVLDWRVYTLSNAGRTPSTETRTLTLTTRAEVVVETLIAPEKDAVLNLKELSADVDFSWSKPVWLGDEKQISYTLVIDQADKDFAEPLLSIDVNPTSETAAATQATVTREQLAELYNDSEVAATEDPYYLQWAIYARIDQNVKISEEIRTFSIIPQVKLPEFVDGDPLYIEGEGTEAGQKMSYITADSYNPGIDNNSGGEADAFKDEDYKYEIFTRIEGGSKFYFRSQPSNTIYTLSADGTKVQAIETEEQAQAPISETGIYRIRFNIATGSAYVASVDKVAHFYSWTREETEMTYEGKGVWLVEDLHIELQETGWSWDPFDSRYKFTVVINGVQQYYGRMDGNGDRPNASTAASYWYVQPGVGDQWATAFKYPDELCDGNDLDRWYTDLRLYMNVEKGHYTHEFFNAHE</sequence>
<dbReference type="AlphaFoldDB" id="A0A9D1Z180"/>
<protein>
    <submittedName>
        <fullName evidence="2">SusE domain-containing protein</fullName>
    </submittedName>
</protein>
<dbReference type="PROSITE" id="PS51257">
    <property type="entry name" value="PROKAR_LIPOPROTEIN"/>
    <property type="match status" value="1"/>
</dbReference>
<dbReference type="InterPro" id="IPR025970">
    <property type="entry name" value="SusE"/>
</dbReference>
<feature type="domain" description="SusE outer membrane protein" evidence="1">
    <location>
        <begin position="28"/>
        <end position="125"/>
    </location>
</feature>